<evidence type="ECO:0000256" key="1">
    <source>
        <dbReference type="SAM" id="MobiDB-lite"/>
    </source>
</evidence>
<dbReference type="InParanoid" id="A0A1I7VJR6"/>
<accession>A0A1I7VJR6</accession>
<keyword evidence="3" id="KW-1185">Reference proteome</keyword>
<proteinExistence type="predicted"/>
<feature type="region of interest" description="Disordered" evidence="1">
    <location>
        <begin position="1"/>
        <end position="22"/>
    </location>
</feature>
<dbReference type="EMBL" id="JH712299">
    <property type="protein sequence ID" value="EFO18019.1"/>
    <property type="molecule type" value="Genomic_DNA"/>
</dbReference>
<evidence type="ECO:0000313" key="3">
    <source>
        <dbReference type="Proteomes" id="UP000095285"/>
    </source>
</evidence>
<dbReference type="RefSeq" id="XP_003146051.1">
    <property type="nucleotide sequence ID" value="XM_003146003.1"/>
</dbReference>
<dbReference type="AlphaFoldDB" id="A0A1I7VJR6"/>
<reference evidence="4" key="2">
    <citation type="submission" date="2016-11" db="UniProtKB">
        <authorList>
            <consortium name="WormBaseParasite"/>
        </authorList>
    </citation>
    <scope>IDENTIFICATION</scope>
</reference>
<organism evidence="3 4">
    <name type="scientific">Loa loa</name>
    <name type="common">Eye worm</name>
    <name type="synonym">Filaria loa</name>
    <dbReference type="NCBI Taxonomy" id="7209"/>
    <lineage>
        <taxon>Eukaryota</taxon>
        <taxon>Metazoa</taxon>
        <taxon>Ecdysozoa</taxon>
        <taxon>Nematoda</taxon>
        <taxon>Chromadorea</taxon>
        <taxon>Rhabditida</taxon>
        <taxon>Spirurina</taxon>
        <taxon>Spiruromorpha</taxon>
        <taxon>Filarioidea</taxon>
        <taxon>Onchocercidae</taxon>
        <taxon>Loa</taxon>
    </lineage>
</organism>
<accession>A0A1S0TQD5</accession>
<sequence>MISSRSSPGGTPGPFGRIQQKQNFSDIAKEINKLKRTNRASLLNKKENSKLIETIESQFPLKLIQYNFNEQSQSKVPSTATFEQQQDENVVRHDKGTDATIVKSDQLSRNDENSIIKLSVKQRAQMFETVLAHANQSTIPMHNQRFVNKLNNYSSNSIIQRKKHCAGTPMPKNQQTFATISIPNK</sequence>
<dbReference type="WBParaSite" id="EN70_3336">
    <property type="protein sequence ID" value="EN70_3336"/>
    <property type="gene ID" value="EN70_3336"/>
</dbReference>
<dbReference type="Proteomes" id="UP000095285">
    <property type="component" value="Unassembled WGS sequence"/>
</dbReference>
<dbReference type="KEGG" id="loa:LOAG_10479"/>
<dbReference type="OMA" id="HANQSTI"/>
<protein>
    <submittedName>
        <fullName evidence="2 4">Uncharacterized protein</fullName>
    </submittedName>
</protein>
<reference evidence="2 3" key="1">
    <citation type="submission" date="2012-04" db="EMBL/GenBank/DDBJ databases">
        <title>The Genome Sequence of Loa loa.</title>
        <authorList>
            <consortium name="The Broad Institute Genome Sequencing Platform"/>
            <consortium name="Broad Institute Genome Sequencing Center for Infectious Disease"/>
            <person name="Nutman T.B."/>
            <person name="Fink D.L."/>
            <person name="Russ C."/>
            <person name="Young S."/>
            <person name="Zeng Q."/>
            <person name="Gargeya S."/>
            <person name="Alvarado L."/>
            <person name="Berlin A."/>
            <person name="Chapman S.B."/>
            <person name="Chen Z."/>
            <person name="Freedman E."/>
            <person name="Gellesch M."/>
            <person name="Goldberg J."/>
            <person name="Griggs A."/>
            <person name="Gujja S."/>
            <person name="Heilman E.R."/>
            <person name="Heiman D."/>
            <person name="Howarth C."/>
            <person name="Mehta T."/>
            <person name="Neiman D."/>
            <person name="Pearson M."/>
            <person name="Roberts A."/>
            <person name="Saif S."/>
            <person name="Shea T."/>
            <person name="Shenoy N."/>
            <person name="Sisk P."/>
            <person name="Stolte C."/>
            <person name="Sykes S."/>
            <person name="White J."/>
            <person name="Yandava C."/>
            <person name="Haas B."/>
            <person name="Henn M.R."/>
            <person name="Nusbaum C."/>
            <person name="Birren B."/>
        </authorList>
    </citation>
    <scope>NUCLEOTIDE SEQUENCE [LARGE SCALE GENOMIC DNA]</scope>
</reference>
<dbReference type="GeneID" id="9947924"/>
<name>A0A1I7VJR6_LOALO</name>
<evidence type="ECO:0000313" key="4">
    <source>
        <dbReference type="WBParaSite" id="EN70_3336"/>
    </source>
</evidence>
<evidence type="ECO:0000313" key="2">
    <source>
        <dbReference type="EMBL" id="EFO18019.1"/>
    </source>
</evidence>
<dbReference type="CTD" id="9947924"/>
<gene>
    <name evidence="2 4" type="ORF">LOAG_10479</name>
</gene>
<dbReference type="OrthoDB" id="5873267at2759"/>